<dbReference type="GO" id="GO:0045892">
    <property type="term" value="P:negative regulation of DNA-templated transcription"/>
    <property type="evidence" value="ECO:0007669"/>
    <property type="project" value="TreeGrafter"/>
</dbReference>
<dbReference type="Proteomes" id="UP000886101">
    <property type="component" value="Unassembled WGS sequence"/>
</dbReference>
<gene>
    <name evidence="13" type="ORF">ENJ96_03905</name>
</gene>
<feature type="binding site" evidence="12">
    <location>
        <position position="149"/>
    </location>
    <ligand>
        <name>Zn(2+)</name>
        <dbReference type="ChEBI" id="CHEBI:29105"/>
    </ligand>
</feature>
<dbReference type="Gene3D" id="1.10.10.10">
    <property type="entry name" value="Winged helix-like DNA-binding domain superfamily/Winged helix DNA-binding domain"/>
    <property type="match status" value="1"/>
</dbReference>
<organism evidence="13">
    <name type="scientific">Thermodesulfatator atlanticus</name>
    <dbReference type="NCBI Taxonomy" id="501497"/>
    <lineage>
        <taxon>Bacteria</taxon>
        <taxon>Pseudomonadati</taxon>
        <taxon>Thermodesulfobacteriota</taxon>
        <taxon>Thermodesulfobacteria</taxon>
        <taxon>Thermodesulfobacteriales</taxon>
        <taxon>Thermodesulfatatoraceae</taxon>
        <taxon>Thermodesulfatator</taxon>
    </lineage>
</organism>
<dbReference type="GO" id="GO:0008270">
    <property type="term" value="F:zinc ion binding"/>
    <property type="evidence" value="ECO:0007669"/>
    <property type="project" value="TreeGrafter"/>
</dbReference>
<feature type="binding site" evidence="12">
    <location>
        <position position="109"/>
    </location>
    <ligand>
        <name>Zn(2+)</name>
        <dbReference type="ChEBI" id="CHEBI:29105"/>
    </ligand>
</feature>
<keyword evidence="7 12" id="KW-0479">Metal-binding</keyword>
<evidence type="ECO:0000256" key="10">
    <source>
        <dbReference type="ARBA" id="ARBA00023125"/>
    </source>
</evidence>
<sequence>MAKTSKEDVQKGHAPEIEIFKEYIRRKGLRFTPEREIIVREIFEIHDHFDVDELYLRLRNKGKKLSKASIYRTLPLLIDCGLIQEVYHEDGHMHYEHTYGHEPHAHVRCLECRRVEEFTDDRIKEIEEHITKEFGYRLTGLRFELLGYCPECQKKQLRS</sequence>
<dbReference type="InterPro" id="IPR043135">
    <property type="entry name" value="Fur_C"/>
</dbReference>
<comment type="cofactor">
    <cofactor evidence="12">
        <name>Zn(2+)</name>
        <dbReference type="ChEBI" id="CHEBI:29105"/>
    </cofactor>
    <text evidence="12">Binds 1 zinc ion per subunit.</text>
</comment>
<evidence type="ECO:0000256" key="1">
    <source>
        <dbReference type="ARBA" id="ARBA00004496"/>
    </source>
</evidence>
<evidence type="ECO:0000256" key="4">
    <source>
        <dbReference type="ARBA" id="ARBA00020910"/>
    </source>
</evidence>
<evidence type="ECO:0000256" key="11">
    <source>
        <dbReference type="ARBA" id="ARBA00023163"/>
    </source>
</evidence>
<accession>A0A7V5U2B0</accession>
<evidence type="ECO:0000256" key="3">
    <source>
        <dbReference type="ARBA" id="ARBA00011738"/>
    </source>
</evidence>
<dbReference type="PANTHER" id="PTHR33202:SF2">
    <property type="entry name" value="FERRIC UPTAKE REGULATION PROTEIN"/>
    <property type="match status" value="1"/>
</dbReference>
<dbReference type="EMBL" id="DROK01000115">
    <property type="protein sequence ID" value="HHI96974.1"/>
    <property type="molecule type" value="Genomic_DNA"/>
</dbReference>
<dbReference type="GO" id="GO:0005829">
    <property type="term" value="C:cytosol"/>
    <property type="evidence" value="ECO:0007669"/>
    <property type="project" value="TreeGrafter"/>
</dbReference>
<evidence type="ECO:0000256" key="8">
    <source>
        <dbReference type="ARBA" id="ARBA00022833"/>
    </source>
</evidence>
<evidence type="ECO:0000256" key="9">
    <source>
        <dbReference type="ARBA" id="ARBA00023015"/>
    </source>
</evidence>
<dbReference type="AlphaFoldDB" id="A0A7V5U2B0"/>
<keyword evidence="8 12" id="KW-0862">Zinc</keyword>
<keyword evidence="6" id="KW-0678">Repressor</keyword>
<evidence type="ECO:0000256" key="12">
    <source>
        <dbReference type="PIRSR" id="PIRSR602481-1"/>
    </source>
</evidence>
<dbReference type="InterPro" id="IPR036390">
    <property type="entry name" value="WH_DNA-bd_sf"/>
</dbReference>
<keyword evidence="5" id="KW-0963">Cytoplasm</keyword>
<dbReference type="Gene3D" id="3.30.1490.190">
    <property type="match status" value="1"/>
</dbReference>
<dbReference type="PANTHER" id="PTHR33202">
    <property type="entry name" value="ZINC UPTAKE REGULATION PROTEIN"/>
    <property type="match status" value="1"/>
</dbReference>
<keyword evidence="10" id="KW-0238">DNA-binding</keyword>
<dbReference type="SUPFAM" id="SSF46785">
    <property type="entry name" value="Winged helix' DNA-binding domain"/>
    <property type="match status" value="1"/>
</dbReference>
<evidence type="ECO:0000256" key="6">
    <source>
        <dbReference type="ARBA" id="ARBA00022491"/>
    </source>
</evidence>
<protein>
    <recommendedName>
        <fullName evidence="4">Ferric uptake regulation protein</fullName>
    </recommendedName>
</protein>
<dbReference type="Pfam" id="PF01475">
    <property type="entry name" value="FUR"/>
    <property type="match status" value="1"/>
</dbReference>
<evidence type="ECO:0000256" key="7">
    <source>
        <dbReference type="ARBA" id="ARBA00022723"/>
    </source>
</evidence>
<dbReference type="InterPro" id="IPR036388">
    <property type="entry name" value="WH-like_DNA-bd_sf"/>
</dbReference>
<feature type="binding site" evidence="12">
    <location>
        <position position="152"/>
    </location>
    <ligand>
        <name>Zn(2+)</name>
        <dbReference type="ChEBI" id="CHEBI:29105"/>
    </ligand>
</feature>
<comment type="caution">
    <text evidence="13">The sequence shown here is derived from an EMBL/GenBank/DDBJ whole genome shotgun (WGS) entry which is preliminary data.</text>
</comment>
<comment type="similarity">
    <text evidence="2">Belongs to the Fur family.</text>
</comment>
<dbReference type="CDD" id="cd07153">
    <property type="entry name" value="Fur_like"/>
    <property type="match status" value="1"/>
</dbReference>
<proteinExistence type="inferred from homology"/>
<dbReference type="GO" id="GO:1900376">
    <property type="term" value="P:regulation of secondary metabolite biosynthetic process"/>
    <property type="evidence" value="ECO:0007669"/>
    <property type="project" value="TreeGrafter"/>
</dbReference>
<keyword evidence="11" id="KW-0804">Transcription</keyword>
<evidence type="ECO:0000313" key="13">
    <source>
        <dbReference type="EMBL" id="HHI96974.1"/>
    </source>
</evidence>
<evidence type="ECO:0000256" key="5">
    <source>
        <dbReference type="ARBA" id="ARBA00022490"/>
    </source>
</evidence>
<evidence type="ECO:0000256" key="2">
    <source>
        <dbReference type="ARBA" id="ARBA00007957"/>
    </source>
</evidence>
<dbReference type="InterPro" id="IPR002481">
    <property type="entry name" value="FUR"/>
</dbReference>
<comment type="subunit">
    <text evidence="3">Homodimer.</text>
</comment>
<comment type="subcellular location">
    <subcellularLocation>
        <location evidence="1">Cytoplasm</location>
    </subcellularLocation>
</comment>
<dbReference type="GO" id="GO:0000976">
    <property type="term" value="F:transcription cis-regulatory region binding"/>
    <property type="evidence" value="ECO:0007669"/>
    <property type="project" value="TreeGrafter"/>
</dbReference>
<name>A0A7V5U2B0_9BACT</name>
<reference evidence="13" key="1">
    <citation type="journal article" date="2020" name="mSystems">
        <title>Genome- and Community-Level Interaction Insights into Carbon Utilization and Element Cycling Functions of Hydrothermarchaeota in Hydrothermal Sediment.</title>
        <authorList>
            <person name="Zhou Z."/>
            <person name="Liu Y."/>
            <person name="Xu W."/>
            <person name="Pan J."/>
            <person name="Luo Z.H."/>
            <person name="Li M."/>
        </authorList>
    </citation>
    <scope>NUCLEOTIDE SEQUENCE [LARGE SCALE GENOMIC DNA]</scope>
    <source>
        <strain evidence="13">HyVt-533</strain>
    </source>
</reference>
<keyword evidence="9" id="KW-0805">Transcription regulation</keyword>
<feature type="binding site" evidence="12">
    <location>
        <position position="112"/>
    </location>
    <ligand>
        <name>Zn(2+)</name>
        <dbReference type="ChEBI" id="CHEBI:29105"/>
    </ligand>
</feature>
<dbReference type="GO" id="GO:0003700">
    <property type="term" value="F:DNA-binding transcription factor activity"/>
    <property type="evidence" value="ECO:0007669"/>
    <property type="project" value="InterPro"/>
</dbReference>